<proteinExistence type="predicted"/>
<dbReference type="Proteomes" id="UP000242133">
    <property type="component" value="Unassembled WGS sequence"/>
</dbReference>
<dbReference type="InterPro" id="IPR036909">
    <property type="entry name" value="Cyt_c-like_dom_sf"/>
</dbReference>
<feature type="domain" description="Quinohemoprotein amine dehydrogenase alpha subunit haem binding" evidence="2">
    <location>
        <begin position="32"/>
        <end position="200"/>
    </location>
</feature>
<evidence type="ECO:0000256" key="1">
    <source>
        <dbReference type="SAM" id="SignalP"/>
    </source>
</evidence>
<dbReference type="InterPro" id="IPR013783">
    <property type="entry name" value="Ig-like_fold"/>
</dbReference>
<dbReference type="InterPro" id="IPR036718">
    <property type="entry name" value="H-AmDH_asu_dom2_sf"/>
</dbReference>
<dbReference type="InterPro" id="IPR009111">
    <property type="entry name" value="QH-AmDH_asu_dom2"/>
</dbReference>
<dbReference type="SUPFAM" id="SSF69298">
    <property type="entry name" value="Quinohemoprotein amine dehydrogenase A chain, domain 3"/>
    <property type="match status" value="1"/>
</dbReference>
<feature type="domain" description="Quinohemoprotein amine dehydrogenase alpha subunit" evidence="3">
    <location>
        <begin position="319"/>
        <end position="395"/>
    </location>
</feature>
<dbReference type="NCBIfam" id="TIGR03908">
    <property type="entry name" value="QH_alpha"/>
    <property type="match status" value="1"/>
</dbReference>
<evidence type="ECO:0000313" key="7">
    <source>
        <dbReference type="Proteomes" id="UP000242133"/>
    </source>
</evidence>
<feature type="signal peptide" evidence="1">
    <location>
        <begin position="1"/>
        <end position="30"/>
    </location>
</feature>
<sequence length="534" mass="57828">MALSNNNSKRAVLGTGVLALAGLASMPLHAQDAEQIIKDRCLACHTVSGDAEAPSFSRISQQRKTPEGWLMTLNRMTHLRGLELAAGEKRALVQYLSDTQGLAPEEAAPYRYLLEQDTNRVESGIEPALAETCSRCHSAARFSLQRRTEQEWKYLVDFHMGQFPTTELHSLARDREWYKIASTETAAELGQRFPLITQEWNNWQQAVKTDLMGRWRITGFVPGKGEFDAWMSAVKTSDNHYDVTLDGHYADGTLLSGAGKATVYTGYEWRASLTIDGVKMRQVMAADKKANRLEGRMFLAAEREIGGEVSGVRDQNMAALVAVQPSYLRAGESAELTLIGQYLKGDIDLGEGVVVEKILSRADDRITLIAKATGSEGLRTPRVGTAADNAGLAVYSELARVEVLPANAVSRIGGAGGKMEKVRAAYRAVGYSAGADGKPGTDDDLRLGYMPASWSIKPADEVAAHDKDEQYAGSINAAGIFTPGDAGPNPERKMSANNVGRLTVVATVADSSAKVEGEGSMLVSVPDFVRRVLD</sequence>
<protein>
    <submittedName>
        <fullName evidence="6">Quinohemoprotein amine dehydrogenase</fullName>
    </submittedName>
</protein>
<dbReference type="AlphaFoldDB" id="A0A2P8EQH9"/>
<dbReference type="EMBL" id="PYGI01000023">
    <property type="protein sequence ID" value="PSL11729.1"/>
    <property type="molecule type" value="Genomic_DNA"/>
</dbReference>
<evidence type="ECO:0000259" key="2">
    <source>
        <dbReference type="Pfam" id="PF09098"/>
    </source>
</evidence>
<dbReference type="Pfam" id="PF09098">
    <property type="entry name" value="Dehyd-heme_bind"/>
    <property type="match status" value="1"/>
</dbReference>
<name>A0A2P8EQH9_9GAMM</name>
<dbReference type="InterPro" id="IPR015182">
    <property type="entry name" value="QH-AmDH_asu_heme-bd_dom"/>
</dbReference>
<dbReference type="RefSeq" id="WP_106592944.1">
    <property type="nucleotide sequence ID" value="NZ_PYGI01000023.1"/>
</dbReference>
<dbReference type="Pfam" id="PF14930">
    <property type="entry name" value="Qn_am_d_aII"/>
    <property type="match status" value="1"/>
</dbReference>
<dbReference type="InterPro" id="IPR023887">
    <property type="entry name" value="QH-AmDH_asu"/>
</dbReference>
<organism evidence="6 7">
    <name type="scientific">Marinobacterium halophilum</name>
    <dbReference type="NCBI Taxonomy" id="267374"/>
    <lineage>
        <taxon>Bacteria</taxon>
        <taxon>Pseudomonadati</taxon>
        <taxon>Pseudomonadota</taxon>
        <taxon>Gammaproteobacteria</taxon>
        <taxon>Oceanospirillales</taxon>
        <taxon>Oceanospirillaceae</taxon>
        <taxon>Marinobacterium</taxon>
    </lineage>
</organism>
<dbReference type="SUPFAM" id="SSF81296">
    <property type="entry name" value="E set domains"/>
    <property type="match status" value="2"/>
</dbReference>
<evidence type="ECO:0000259" key="3">
    <source>
        <dbReference type="Pfam" id="PF09099"/>
    </source>
</evidence>
<dbReference type="Pfam" id="PF09099">
    <property type="entry name" value="Qn_am_d_aIII"/>
    <property type="match status" value="1"/>
</dbReference>
<dbReference type="GO" id="GO:0009055">
    <property type="term" value="F:electron transfer activity"/>
    <property type="evidence" value="ECO:0007669"/>
    <property type="project" value="InterPro"/>
</dbReference>
<dbReference type="SUPFAM" id="SSF46626">
    <property type="entry name" value="Cytochrome c"/>
    <property type="match status" value="2"/>
</dbReference>
<dbReference type="InterPro" id="IPR015184">
    <property type="entry name" value="QH-AmDH_asu_dom_IV"/>
</dbReference>
<feature type="chain" id="PRO_5015164477" evidence="1">
    <location>
        <begin position="31"/>
        <end position="534"/>
    </location>
</feature>
<dbReference type="Gene3D" id="2.60.40.10">
    <property type="entry name" value="Immunoglobulins"/>
    <property type="match status" value="2"/>
</dbReference>
<feature type="domain" description="Quinohemoprotein amine dehydrogenase alpha subunit" evidence="4">
    <location>
        <begin position="401"/>
        <end position="530"/>
    </location>
</feature>
<gene>
    <name evidence="6" type="ORF">CLV44_12347</name>
</gene>
<reference evidence="6 7" key="1">
    <citation type="submission" date="2018-03" db="EMBL/GenBank/DDBJ databases">
        <title>Genomic Encyclopedia of Archaeal and Bacterial Type Strains, Phase II (KMG-II): from individual species to whole genera.</title>
        <authorList>
            <person name="Goeker M."/>
        </authorList>
    </citation>
    <scope>NUCLEOTIDE SEQUENCE [LARGE SCALE GENOMIC DNA]</scope>
    <source>
        <strain evidence="6 7">DSM 17586</strain>
    </source>
</reference>
<evidence type="ECO:0000259" key="4">
    <source>
        <dbReference type="Pfam" id="PF09100"/>
    </source>
</evidence>
<comment type="caution">
    <text evidence="6">The sequence shown here is derived from an EMBL/GenBank/DDBJ whole genome shotgun (WGS) entry which is preliminary data.</text>
</comment>
<feature type="domain" description="Quinohemoprotein amine dehydrogenase alpha subunit" evidence="5">
    <location>
        <begin position="209"/>
        <end position="313"/>
    </location>
</feature>
<evidence type="ECO:0000313" key="6">
    <source>
        <dbReference type="EMBL" id="PSL11729.1"/>
    </source>
</evidence>
<keyword evidence="1" id="KW-0732">Signal</keyword>
<dbReference type="Gene3D" id="2.40.128.120">
    <property type="entry name" value="Quinohemoprotein amine dehydrogenase alpha subunit, domain 2"/>
    <property type="match status" value="1"/>
</dbReference>
<dbReference type="InterPro" id="IPR014756">
    <property type="entry name" value="Ig_E-set"/>
</dbReference>
<keyword evidence="7" id="KW-1185">Reference proteome</keyword>
<accession>A0A2P8EQH9</accession>
<dbReference type="OrthoDB" id="5345472at2"/>
<dbReference type="Gene3D" id="1.10.760.10">
    <property type="entry name" value="Cytochrome c-like domain"/>
    <property type="match status" value="1"/>
</dbReference>
<evidence type="ECO:0000259" key="5">
    <source>
        <dbReference type="Pfam" id="PF14930"/>
    </source>
</evidence>
<dbReference type="InterPro" id="IPR015183">
    <property type="entry name" value="QH-AmDH_asu_dom_III"/>
</dbReference>
<dbReference type="Pfam" id="PF09100">
    <property type="entry name" value="Qn_am_d_aIV"/>
    <property type="match status" value="1"/>
</dbReference>
<dbReference type="GO" id="GO:0020037">
    <property type="term" value="F:heme binding"/>
    <property type="evidence" value="ECO:0007669"/>
    <property type="project" value="InterPro"/>
</dbReference>